<comment type="caution">
    <text evidence="4">The sequence shown here is derived from an EMBL/GenBank/DDBJ whole genome shotgun (WGS) entry which is preliminary data.</text>
</comment>
<evidence type="ECO:0000313" key="4">
    <source>
        <dbReference type="EMBL" id="OGK31144.1"/>
    </source>
</evidence>
<dbReference type="CDD" id="cd04470">
    <property type="entry name" value="S1_EF-P_repeat_1"/>
    <property type="match status" value="1"/>
</dbReference>
<protein>
    <recommendedName>
        <fullName evidence="6">Elongation factor P</fullName>
    </recommendedName>
</protein>
<dbReference type="SMART" id="SM01185">
    <property type="entry name" value="EFP"/>
    <property type="match status" value="1"/>
</dbReference>
<evidence type="ECO:0000259" key="2">
    <source>
        <dbReference type="SMART" id="SM00841"/>
    </source>
</evidence>
<dbReference type="EMBL" id="MFZV01000019">
    <property type="protein sequence ID" value="OGK31144.1"/>
    <property type="molecule type" value="Genomic_DNA"/>
</dbReference>
<dbReference type="SMART" id="SM00841">
    <property type="entry name" value="Elong-fact-P_C"/>
    <property type="match status" value="1"/>
</dbReference>
<dbReference type="Pfam" id="PF09285">
    <property type="entry name" value="Elong-fact-P_C"/>
    <property type="match status" value="1"/>
</dbReference>
<gene>
    <name evidence="4" type="ORF">A3F29_02020</name>
</gene>
<dbReference type="PIRSF" id="PIRSF005901">
    <property type="entry name" value="EF-P"/>
    <property type="match status" value="1"/>
</dbReference>
<feature type="domain" description="Translation elongation factor P/YeiP central" evidence="3">
    <location>
        <begin position="68"/>
        <end position="121"/>
    </location>
</feature>
<dbReference type="InterPro" id="IPR015365">
    <property type="entry name" value="Elong-fact-P_C"/>
</dbReference>
<dbReference type="InterPro" id="IPR013852">
    <property type="entry name" value="Transl_elong_P/YeiP_CS"/>
</dbReference>
<evidence type="ECO:0008006" key="6">
    <source>
        <dbReference type="Google" id="ProtNLM"/>
    </source>
</evidence>
<dbReference type="InterPro" id="IPR012340">
    <property type="entry name" value="NA-bd_OB-fold"/>
</dbReference>
<dbReference type="InterPro" id="IPR014722">
    <property type="entry name" value="Rib_uL2_dom2"/>
</dbReference>
<dbReference type="InterPro" id="IPR008991">
    <property type="entry name" value="Translation_prot_SH3-like_sf"/>
</dbReference>
<dbReference type="Pfam" id="PF08207">
    <property type="entry name" value="EFP_N"/>
    <property type="match status" value="1"/>
</dbReference>
<dbReference type="PANTHER" id="PTHR30053:SF12">
    <property type="entry name" value="ELONGATION FACTOR P (EF-P) FAMILY PROTEIN"/>
    <property type="match status" value="1"/>
</dbReference>
<dbReference type="InterPro" id="IPR001059">
    <property type="entry name" value="Transl_elong_P/YeiP_cen"/>
</dbReference>
<dbReference type="InterPro" id="IPR020599">
    <property type="entry name" value="Transl_elong_fac_P/YeiP"/>
</dbReference>
<dbReference type="SUPFAM" id="SSF50249">
    <property type="entry name" value="Nucleic acid-binding proteins"/>
    <property type="match status" value="2"/>
</dbReference>
<evidence type="ECO:0000259" key="3">
    <source>
        <dbReference type="SMART" id="SM01185"/>
    </source>
</evidence>
<dbReference type="Proteomes" id="UP000177199">
    <property type="component" value="Unassembled WGS sequence"/>
</dbReference>
<dbReference type="Pfam" id="PF01132">
    <property type="entry name" value="EFP"/>
    <property type="match status" value="1"/>
</dbReference>
<dbReference type="Gene3D" id="2.40.50.140">
    <property type="entry name" value="Nucleic acid-binding proteins"/>
    <property type="match status" value="2"/>
</dbReference>
<dbReference type="InterPro" id="IPR013185">
    <property type="entry name" value="Transl_elong_KOW-like"/>
</dbReference>
<evidence type="ECO:0000256" key="1">
    <source>
        <dbReference type="ARBA" id="ARBA00009479"/>
    </source>
</evidence>
<dbReference type="SUPFAM" id="SSF50104">
    <property type="entry name" value="Translation proteins SH3-like domain"/>
    <property type="match status" value="1"/>
</dbReference>
<feature type="domain" description="Elongation factor P C-terminal" evidence="2">
    <location>
        <begin position="129"/>
        <end position="184"/>
    </location>
</feature>
<dbReference type="PROSITE" id="PS01275">
    <property type="entry name" value="EFP"/>
    <property type="match status" value="1"/>
</dbReference>
<dbReference type="NCBIfam" id="NF001810">
    <property type="entry name" value="PRK00529.1"/>
    <property type="match status" value="1"/>
</dbReference>
<dbReference type="AlphaFoldDB" id="A0A1F7HJD7"/>
<comment type="similarity">
    <text evidence="1">Belongs to the elongation factor P family.</text>
</comment>
<organism evidence="4 5">
    <name type="scientific">Candidatus Roizmanbacteria bacterium RIFCSPHIGHO2_12_FULL_33_9</name>
    <dbReference type="NCBI Taxonomy" id="1802045"/>
    <lineage>
        <taxon>Bacteria</taxon>
        <taxon>Candidatus Roizmaniibacteriota</taxon>
    </lineage>
</organism>
<proteinExistence type="inferred from homology"/>
<sequence>MKETAGNLKKGTYIIYRDSTWQVVKTNFSFHGRGMANVKIKLQDTRSNKNIEITLKSVQELELADISLVNMNYLYKDKDSLYFMDENYQQYLMPKENIGKFIYFLKDGEKYLVLVDNDKAINIRKPEKVTLLVTNSPDAVKGDTAMTAKKLVETQTGYSVLVPLFIKKGDSIAVNPETGEYLERKNS</sequence>
<dbReference type="PANTHER" id="PTHR30053">
    <property type="entry name" value="ELONGATION FACTOR P"/>
    <property type="match status" value="1"/>
</dbReference>
<dbReference type="GO" id="GO:0003746">
    <property type="term" value="F:translation elongation factor activity"/>
    <property type="evidence" value="ECO:0007669"/>
    <property type="project" value="InterPro"/>
</dbReference>
<dbReference type="Gene3D" id="2.30.30.30">
    <property type="match status" value="1"/>
</dbReference>
<reference evidence="4 5" key="1">
    <citation type="journal article" date="2016" name="Nat. Commun.">
        <title>Thousands of microbial genomes shed light on interconnected biogeochemical processes in an aquifer system.</title>
        <authorList>
            <person name="Anantharaman K."/>
            <person name="Brown C.T."/>
            <person name="Hug L.A."/>
            <person name="Sharon I."/>
            <person name="Castelle C.J."/>
            <person name="Probst A.J."/>
            <person name="Thomas B.C."/>
            <person name="Singh A."/>
            <person name="Wilkins M.J."/>
            <person name="Karaoz U."/>
            <person name="Brodie E.L."/>
            <person name="Williams K.H."/>
            <person name="Hubbard S.S."/>
            <person name="Banfield J.F."/>
        </authorList>
    </citation>
    <scope>NUCLEOTIDE SEQUENCE [LARGE SCALE GENOMIC DNA]</scope>
</reference>
<dbReference type="FunFam" id="2.40.50.140:FF:000004">
    <property type="entry name" value="Elongation factor P"/>
    <property type="match status" value="1"/>
</dbReference>
<evidence type="ECO:0000313" key="5">
    <source>
        <dbReference type="Proteomes" id="UP000177199"/>
    </source>
</evidence>
<name>A0A1F7HJD7_9BACT</name>
<dbReference type="GO" id="GO:0005829">
    <property type="term" value="C:cytosol"/>
    <property type="evidence" value="ECO:0007669"/>
    <property type="project" value="UniProtKB-ARBA"/>
</dbReference>
<accession>A0A1F7HJD7</accession>
<dbReference type="GO" id="GO:0043043">
    <property type="term" value="P:peptide biosynthetic process"/>
    <property type="evidence" value="ECO:0007669"/>
    <property type="project" value="InterPro"/>
</dbReference>